<keyword evidence="4" id="KW-1185">Reference proteome</keyword>
<proteinExistence type="predicted"/>
<feature type="compositionally biased region" description="Acidic residues" evidence="1">
    <location>
        <begin position="159"/>
        <end position="174"/>
    </location>
</feature>
<keyword evidence="2" id="KW-1133">Transmembrane helix</keyword>
<sequence length="469" mass="51359">MEPQLTSSYGSSACSLLNCLACWPLRLTWRSKQFINLDRSGPGYLLRTGGLGVKKAVMVTRGNRMFLLFAVFAMAVPFLRGAPATKFYGGNVPISIKLPDSDELVKTDVPSQSAIPECLKALDGVTENENGLVVPAEAYTQCARQELSRLQTELKPSEAEQDESSEEEPVEDDAPPAPPAKAPEPEPKKDVPAPPKEVKPYFPEAPTIPDLTSITDAFTNVKPIDKNPTVLGEVVKILQVIFDFRRVMSDMQRILHGDLHGVLKEYPERARGFFQMVSSLPSRFSLARDKVEEVKEESKDPEYVTTLEELQNYLTSAGTSSQELPNALSLVSTLDALRTIAGRLQNHLTEGLTGRKRAAESLTQRSQPQSKLLDEVKDIFLIIPDTFRAYGRRSKLNGGPGIFSPSPVSPLSPWNPLNPLSPISPLSAASRLTPLDPLGPVSRAQVGAVDAISKRLTDLFSSRSGNKRQ</sequence>
<feature type="compositionally biased region" description="Basic and acidic residues" evidence="1">
    <location>
        <begin position="183"/>
        <end position="199"/>
    </location>
</feature>
<dbReference type="Proteomes" id="UP001321473">
    <property type="component" value="Unassembled WGS sequence"/>
</dbReference>
<protein>
    <submittedName>
        <fullName evidence="3">Uncharacterized protein</fullName>
    </submittedName>
</protein>
<keyword evidence="2" id="KW-0472">Membrane</keyword>
<name>A0AAQ4DXR1_AMBAM</name>
<feature type="region of interest" description="Disordered" evidence="1">
    <location>
        <begin position="151"/>
        <end position="204"/>
    </location>
</feature>
<evidence type="ECO:0000313" key="3">
    <source>
        <dbReference type="EMBL" id="KAK8767251.1"/>
    </source>
</evidence>
<evidence type="ECO:0000256" key="2">
    <source>
        <dbReference type="SAM" id="Phobius"/>
    </source>
</evidence>
<comment type="caution">
    <text evidence="3">The sequence shown here is derived from an EMBL/GenBank/DDBJ whole genome shotgun (WGS) entry which is preliminary data.</text>
</comment>
<reference evidence="3 4" key="1">
    <citation type="journal article" date="2023" name="Arcadia Sci">
        <title>De novo assembly of a long-read Amblyomma americanum tick genome.</title>
        <authorList>
            <person name="Chou S."/>
            <person name="Poskanzer K.E."/>
            <person name="Rollins M."/>
            <person name="Thuy-Boun P.S."/>
        </authorList>
    </citation>
    <scope>NUCLEOTIDE SEQUENCE [LARGE SCALE GENOMIC DNA]</scope>
    <source>
        <strain evidence="3">F_SG_1</strain>
        <tissue evidence="3">Salivary glands</tissue>
    </source>
</reference>
<evidence type="ECO:0000313" key="4">
    <source>
        <dbReference type="Proteomes" id="UP001321473"/>
    </source>
</evidence>
<evidence type="ECO:0000256" key="1">
    <source>
        <dbReference type="SAM" id="MobiDB-lite"/>
    </source>
</evidence>
<dbReference type="AlphaFoldDB" id="A0AAQ4DXR1"/>
<keyword evidence="2" id="KW-0812">Transmembrane</keyword>
<feature type="transmembrane region" description="Helical" evidence="2">
    <location>
        <begin position="65"/>
        <end position="82"/>
    </location>
</feature>
<dbReference type="EMBL" id="JARKHS020025628">
    <property type="protein sequence ID" value="KAK8767251.1"/>
    <property type="molecule type" value="Genomic_DNA"/>
</dbReference>
<accession>A0AAQ4DXR1</accession>
<organism evidence="3 4">
    <name type="scientific">Amblyomma americanum</name>
    <name type="common">Lone star tick</name>
    <dbReference type="NCBI Taxonomy" id="6943"/>
    <lineage>
        <taxon>Eukaryota</taxon>
        <taxon>Metazoa</taxon>
        <taxon>Ecdysozoa</taxon>
        <taxon>Arthropoda</taxon>
        <taxon>Chelicerata</taxon>
        <taxon>Arachnida</taxon>
        <taxon>Acari</taxon>
        <taxon>Parasitiformes</taxon>
        <taxon>Ixodida</taxon>
        <taxon>Ixodoidea</taxon>
        <taxon>Ixodidae</taxon>
        <taxon>Amblyomminae</taxon>
        <taxon>Amblyomma</taxon>
    </lineage>
</organism>
<gene>
    <name evidence="3" type="ORF">V5799_005971</name>
</gene>